<sequence length="100" mass="11528">MDSIERKKLKEDAINYHDMLVALPPELREIIIQKLDLVDYHRLSAVSKSWRSIAIAAKRSKLPQRKAIASLCGGYRGYYSPLRKMLIMGFLVFAIERFSS</sequence>
<dbReference type="AlphaFoldDB" id="A0AAP0X8G1"/>
<dbReference type="SUPFAM" id="SSF81383">
    <property type="entry name" value="F-box domain"/>
    <property type="match status" value="1"/>
</dbReference>
<dbReference type="Gene3D" id="1.20.1280.50">
    <property type="match status" value="1"/>
</dbReference>
<keyword evidence="3" id="KW-1185">Reference proteome</keyword>
<feature type="domain" description="F-box" evidence="1">
    <location>
        <begin position="17"/>
        <end position="53"/>
    </location>
</feature>
<dbReference type="CDD" id="cd09917">
    <property type="entry name" value="F-box_SF"/>
    <property type="match status" value="1"/>
</dbReference>
<reference evidence="2 3" key="1">
    <citation type="journal article" date="2024" name="Plant J.">
        <title>Genome sequences and population genomics reveal climatic adaptation and genomic divergence between two closely related sweetgum species.</title>
        <authorList>
            <person name="Xu W.Q."/>
            <person name="Ren C.Q."/>
            <person name="Zhang X.Y."/>
            <person name="Comes H.P."/>
            <person name="Liu X.H."/>
            <person name="Li Y.G."/>
            <person name="Kettle C.J."/>
            <person name="Jalonen R."/>
            <person name="Gaisberger H."/>
            <person name="Ma Y.Z."/>
            <person name="Qiu Y.X."/>
        </authorList>
    </citation>
    <scope>NUCLEOTIDE SEQUENCE [LARGE SCALE GENOMIC DNA]</scope>
    <source>
        <strain evidence="2">Hangzhou</strain>
    </source>
</reference>
<evidence type="ECO:0000313" key="2">
    <source>
        <dbReference type="EMBL" id="KAK9290558.1"/>
    </source>
</evidence>
<protein>
    <recommendedName>
        <fullName evidence="1">F-box domain-containing protein</fullName>
    </recommendedName>
</protein>
<evidence type="ECO:0000313" key="3">
    <source>
        <dbReference type="Proteomes" id="UP001415857"/>
    </source>
</evidence>
<proteinExistence type="predicted"/>
<dbReference type="Pfam" id="PF00646">
    <property type="entry name" value="F-box"/>
    <property type="match status" value="1"/>
</dbReference>
<dbReference type="InterPro" id="IPR001810">
    <property type="entry name" value="F-box_dom"/>
</dbReference>
<gene>
    <name evidence="2" type="ORF">L1049_008728</name>
</gene>
<name>A0AAP0X8G1_LIQFO</name>
<dbReference type="InterPro" id="IPR036047">
    <property type="entry name" value="F-box-like_dom_sf"/>
</dbReference>
<accession>A0AAP0X8G1</accession>
<evidence type="ECO:0000259" key="1">
    <source>
        <dbReference type="PROSITE" id="PS50181"/>
    </source>
</evidence>
<dbReference type="EMBL" id="JBBPBK010000002">
    <property type="protein sequence ID" value="KAK9290558.1"/>
    <property type="molecule type" value="Genomic_DNA"/>
</dbReference>
<organism evidence="2 3">
    <name type="scientific">Liquidambar formosana</name>
    <name type="common">Formosan gum</name>
    <dbReference type="NCBI Taxonomy" id="63359"/>
    <lineage>
        <taxon>Eukaryota</taxon>
        <taxon>Viridiplantae</taxon>
        <taxon>Streptophyta</taxon>
        <taxon>Embryophyta</taxon>
        <taxon>Tracheophyta</taxon>
        <taxon>Spermatophyta</taxon>
        <taxon>Magnoliopsida</taxon>
        <taxon>eudicotyledons</taxon>
        <taxon>Gunneridae</taxon>
        <taxon>Pentapetalae</taxon>
        <taxon>Saxifragales</taxon>
        <taxon>Altingiaceae</taxon>
        <taxon>Liquidambar</taxon>
    </lineage>
</organism>
<dbReference type="PROSITE" id="PS50181">
    <property type="entry name" value="FBOX"/>
    <property type="match status" value="1"/>
</dbReference>
<dbReference type="Proteomes" id="UP001415857">
    <property type="component" value="Unassembled WGS sequence"/>
</dbReference>
<comment type="caution">
    <text evidence="2">The sequence shown here is derived from an EMBL/GenBank/DDBJ whole genome shotgun (WGS) entry which is preliminary data.</text>
</comment>